<evidence type="ECO:0000313" key="2">
    <source>
        <dbReference type="EMBL" id="JAH69008.1"/>
    </source>
</evidence>
<reference evidence="2" key="2">
    <citation type="journal article" date="2015" name="Fish Shellfish Immunol.">
        <title>Early steps in the European eel (Anguilla anguilla)-Vibrio vulnificus interaction in the gills: Role of the RtxA13 toxin.</title>
        <authorList>
            <person name="Callol A."/>
            <person name="Pajuelo D."/>
            <person name="Ebbesson L."/>
            <person name="Teles M."/>
            <person name="MacKenzie S."/>
            <person name="Amaro C."/>
        </authorList>
    </citation>
    <scope>NUCLEOTIDE SEQUENCE</scope>
</reference>
<keyword evidence="1" id="KW-0472">Membrane</keyword>
<keyword evidence="1" id="KW-1133">Transmembrane helix</keyword>
<accession>A0A0E9UVK8</accession>
<dbReference type="AlphaFoldDB" id="A0A0E9UVK8"/>
<keyword evidence="1" id="KW-0812">Transmembrane</keyword>
<feature type="transmembrane region" description="Helical" evidence="1">
    <location>
        <begin position="23"/>
        <end position="41"/>
    </location>
</feature>
<organism evidence="2">
    <name type="scientific">Anguilla anguilla</name>
    <name type="common">European freshwater eel</name>
    <name type="synonym">Muraena anguilla</name>
    <dbReference type="NCBI Taxonomy" id="7936"/>
    <lineage>
        <taxon>Eukaryota</taxon>
        <taxon>Metazoa</taxon>
        <taxon>Chordata</taxon>
        <taxon>Craniata</taxon>
        <taxon>Vertebrata</taxon>
        <taxon>Euteleostomi</taxon>
        <taxon>Actinopterygii</taxon>
        <taxon>Neopterygii</taxon>
        <taxon>Teleostei</taxon>
        <taxon>Anguilliformes</taxon>
        <taxon>Anguillidae</taxon>
        <taxon>Anguilla</taxon>
    </lineage>
</organism>
<protein>
    <submittedName>
        <fullName evidence="2">Uncharacterized protein</fullName>
    </submittedName>
</protein>
<sequence length="42" mass="4885">MFIYPLMSHHVRNSRACHGELKSLVHIVLIVQYCIVLYCAII</sequence>
<name>A0A0E9UVK8_ANGAN</name>
<reference evidence="2" key="1">
    <citation type="submission" date="2014-11" db="EMBL/GenBank/DDBJ databases">
        <authorList>
            <person name="Amaro Gonzalez C."/>
        </authorList>
    </citation>
    <scope>NUCLEOTIDE SEQUENCE</scope>
</reference>
<proteinExistence type="predicted"/>
<evidence type="ECO:0000256" key="1">
    <source>
        <dbReference type="SAM" id="Phobius"/>
    </source>
</evidence>
<dbReference type="EMBL" id="GBXM01039569">
    <property type="protein sequence ID" value="JAH69008.1"/>
    <property type="molecule type" value="Transcribed_RNA"/>
</dbReference>